<dbReference type="PANTHER" id="PTHR48228:SF7">
    <property type="entry name" value="FATTY ACYL-COA TRANSFERASE RV3272-RELATED"/>
    <property type="match status" value="1"/>
</dbReference>
<accession>A0AAX1JDE4</accession>
<dbReference type="KEGG" id="mku:I2456_02585"/>
<dbReference type="Proteomes" id="UP000465306">
    <property type="component" value="Unassembled WGS sequence"/>
</dbReference>
<dbReference type="EMBL" id="CP065047">
    <property type="protein sequence ID" value="QPI38459.1"/>
    <property type="molecule type" value="Genomic_DNA"/>
</dbReference>
<dbReference type="Pfam" id="PF02515">
    <property type="entry name" value="CoA_transf_3"/>
    <property type="match status" value="1"/>
</dbReference>
<reference evidence="2 4" key="1">
    <citation type="journal article" date="2019" name="Emerg. Microbes Infect.">
        <title>Comprehensive subspecies identification of 175 nontuberculous mycobacteria species based on 7547 genomic profiles.</title>
        <authorList>
            <person name="Matsumoto Y."/>
            <person name="Kinjo T."/>
            <person name="Motooka D."/>
            <person name="Nabeya D."/>
            <person name="Jung N."/>
            <person name="Uechi K."/>
            <person name="Horii T."/>
            <person name="Iida T."/>
            <person name="Fujita J."/>
            <person name="Nakamura S."/>
        </authorList>
    </citation>
    <scope>NUCLEOTIDE SEQUENCE [LARGE SCALE GENOMIC DNA]</scope>
    <source>
        <strain evidence="2 4">JCM 13573</strain>
    </source>
</reference>
<evidence type="ECO:0000313" key="4">
    <source>
        <dbReference type="Proteomes" id="UP000465306"/>
    </source>
</evidence>
<protein>
    <submittedName>
        <fullName evidence="3">CoA transferase</fullName>
    </submittedName>
</protein>
<reference evidence="3" key="3">
    <citation type="submission" date="2020-11" db="EMBL/GenBank/DDBJ databases">
        <title>Intraspecies plasmid and genomic variation of Mycobacterium kubicae revealed by the complete genome sequences of two clinical isolates.</title>
        <authorList>
            <person name="Hendrix J.R."/>
            <person name="Epperson L.E."/>
            <person name="Honda J.R."/>
            <person name="Strong M."/>
        </authorList>
    </citation>
    <scope>NUCLEOTIDE SEQUENCE</scope>
    <source>
        <strain evidence="3">JCM 13573</strain>
    </source>
</reference>
<dbReference type="SUPFAM" id="SSF89796">
    <property type="entry name" value="CoA-transferase family III (CaiB/BaiF)"/>
    <property type="match status" value="2"/>
</dbReference>
<dbReference type="GO" id="GO:0016740">
    <property type="term" value="F:transferase activity"/>
    <property type="evidence" value="ECO:0007669"/>
    <property type="project" value="UniProtKB-KW"/>
</dbReference>
<feature type="compositionally biased region" description="Pro residues" evidence="1">
    <location>
        <begin position="362"/>
        <end position="375"/>
    </location>
</feature>
<organism evidence="3 5">
    <name type="scientific">Mycobacterium kubicae</name>
    <dbReference type="NCBI Taxonomy" id="120959"/>
    <lineage>
        <taxon>Bacteria</taxon>
        <taxon>Bacillati</taxon>
        <taxon>Actinomycetota</taxon>
        <taxon>Actinomycetes</taxon>
        <taxon>Mycobacteriales</taxon>
        <taxon>Mycobacteriaceae</taxon>
        <taxon>Mycobacterium</taxon>
        <taxon>Mycobacterium simiae complex</taxon>
    </lineage>
</organism>
<evidence type="ECO:0000313" key="5">
    <source>
        <dbReference type="Proteomes" id="UP000663583"/>
    </source>
</evidence>
<evidence type="ECO:0000313" key="3">
    <source>
        <dbReference type="EMBL" id="QPI38459.1"/>
    </source>
</evidence>
<sequence length="402" mass="41244">MGGVGSVPSPQGSQWTSAWGSSGLAYLTGRADGPPDFSRAPVLGRAEQIAADIAGRTGITLEASALLTGRAGLLGLTRAGRTSAGGATRLMSARDGWCAITLSRPDDIAAVPALLHADEVPEDPWPAVQRWAGARSVSEISERAALLDLPAAVLGEATAAPPQTRRLWPPAARRELAGLVVADLSSMWAGPLCGQVLAMAGATVIKVESPTRPDGTRAGDPAFFDWINGHKLSYCVDFDRDAEQVRALLTIADIVIEGSRPDALARRRLGPDQVAPRPGRIWLRLNGYGANCRRPAFGDDAAVAGGLVGVGPVFCADAVADPLAGLEAAAAVLGSLHRGGGELINVSMAAVAASYAALPTDPPVSPHPAPPPAAPRPARAAAPLGADNEAVHRLVGQSHCLP</sequence>
<name>A0AAX1JDE4_9MYCO</name>
<gene>
    <name evidence="3" type="ORF">I2456_02585</name>
    <name evidence="2" type="ORF">MKUB_12330</name>
</gene>
<reference evidence="2" key="2">
    <citation type="submission" date="2020-02" db="EMBL/GenBank/DDBJ databases">
        <authorList>
            <person name="Matsumoto Y."/>
            <person name="Kinjo T."/>
            <person name="Motooka D."/>
            <person name="Nabeya D."/>
            <person name="Jung N."/>
            <person name="Uechi K."/>
            <person name="Horii T."/>
            <person name="Iida T."/>
            <person name="Fujita J."/>
            <person name="Nakamura S."/>
        </authorList>
    </citation>
    <scope>NUCLEOTIDE SEQUENCE</scope>
    <source>
        <strain evidence="2">JCM 13573</strain>
    </source>
</reference>
<dbReference type="InterPro" id="IPR023606">
    <property type="entry name" value="CoA-Trfase_III_dom_1_sf"/>
</dbReference>
<dbReference type="Gene3D" id="3.40.50.10540">
    <property type="entry name" value="Crotonobetainyl-coa:carnitine coa-transferase, domain 1"/>
    <property type="match status" value="1"/>
</dbReference>
<evidence type="ECO:0000256" key="1">
    <source>
        <dbReference type="SAM" id="MobiDB-lite"/>
    </source>
</evidence>
<dbReference type="InterPro" id="IPR050509">
    <property type="entry name" value="CoA-transferase_III"/>
</dbReference>
<dbReference type="InterPro" id="IPR003673">
    <property type="entry name" value="CoA-Trfase_fam_III"/>
</dbReference>
<evidence type="ECO:0000313" key="2">
    <source>
        <dbReference type="EMBL" id="GFG63743.1"/>
    </source>
</evidence>
<dbReference type="Proteomes" id="UP000663583">
    <property type="component" value="Chromosome"/>
</dbReference>
<dbReference type="EMBL" id="BLKU01000002">
    <property type="protein sequence ID" value="GFG63743.1"/>
    <property type="molecule type" value="Genomic_DNA"/>
</dbReference>
<keyword evidence="3" id="KW-0808">Transferase</keyword>
<dbReference type="PANTHER" id="PTHR48228">
    <property type="entry name" value="SUCCINYL-COA--D-CITRAMALATE COA-TRANSFERASE"/>
    <property type="match status" value="1"/>
</dbReference>
<dbReference type="RefSeq" id="WP_085072520.1">
    <property type="nucleotide sequence ID" value="NZ_BLKU01000002.1"/>
</dbReference>
<keyword evidence="4" id="KW-1185">Reference proteome</keyword>
<proteinExistence type="predicted"/>
<dbReference type="AlphaFoldDB" id="A0AAX1JDE4"/>
<feature type="region of interest" description="Disordered" evidence="1">
    <location>
        <begin position="362"/>
        <end position="381"/>
    </location>
</feature>